<feature type="domain" description="Enolase C-terminal TIM barrel" evidence="9">
    <location>
        <begin position="239"/>
        <end position="530"/>
    </location>
</feature>
<comment type="cofactor">
    <cofactor evidence="1">
        <name>Mg(2+)</name>
        <dbReference type="ChEBI" id="CHEBI:18420"/>
    </cofactor>
</comment>
<keyword evidence="5" id="KW-0460">Magnesium</keyword>
<dbReference type="PROSITE" id="PS00164">
    <property type="entry name" value="ENOLASE"/>
    <property type="match status" value="1"/>
</dbReference>
<dbReference type="PANTHER" id="PTHR11902:SF56">
    <property type="entry name" value="CYTOSOLIC ENOLASE 3"/>
    <property type="match status" value="1"/>
</dbReference>
<dbReference type="FunFam" id="3.30.390.10:FF:000001">
    <property type="entry name" value="Enolase"/>
    <property type="match status" value="1"/>
</dbReference>
<feature type="domain" description="Enolase N-terminal" evidence="10">
    <location>
        <begin position="102"/>
        <end position="231"/>
    </location>
</feature>
<dbReference type="GO" id="GO:0000015">
    <property type="term" value="C:phosphopyruvate hydratase complex"/>
    <property type="evidence" value="ECO:0007669"/>
    <property type="project" value="InterPro"/>
</dbReference>
<sequence length="532" mass="57187">MRASANAYIPPARAPHGGNARAVRPRAPRSRAASEGLRGRAVAAPDAAHDDATRAMSVQEYIEKHDLTKKIEEALNAAVKAKADEPLAFVSEYMKKRTTPAITKVVGRQIFDSRGNPTVEADVYTHKGMFRAMVPSGASTGIYEAVELRDGGKEYMGKGVMQAVKNLNEIIAPALIGKDPRDQKAIDDFMCKDLDGTDNKGKLGANAVLAVSMAVAKAGAAEKDVPLYQHIADLAGNGKLVLPVPAFNVINGGSHAGNKLAMQEFMILPVGASSFKEAMQMGSEVYHNLKSVIKKKYGQDACNVGDEGGFAPNIQDNKEGLDLLVEAIEKAGYTGKMKIGMDVAASEFLTEDKCYDLDFKTEGNDGSMKKTGAEMIDLYQEFISEYPMISIEDPFDQDDAENTAALTAKNNCQIVGDDLLVTNPKRVQAAIDGKWCNALLLKVNQIGTISESIEAVGMSKKAGWGVMASHRSGETEDSFIADLAVGLSTGQIKTGAPCRSERLAKYNQLLRIEEELGDKAVYAGASYKHIAW</sequence>
<evidence type="ECO:0000256" key="2">
    <source>
        <dbReference type="ARBA" id="ARBA00005031"/>
    </source>
</evidence>
<dbReference type="SUPFAM" id="SSF51604">
    <property type="entry name" value="Enolase C-terminal domain-like"/>
    <property type="match status" value="1"/>
</dbReference>
<dbReference type="CDD" id="cd03313">
    <property type="entry name" value="enolase"/>
    <property type="match status" value="1"/>
</dbReference>
<evidence type="ECO:0000256" key="3">
    <source>
        <dbReference type="ARBA" id="ARBA00009604"/>
    </source>
</evidence>
<dbReference type="NCBIfam" id="TIGR01060">
    <property type="entry name" value="eno"/>
    <property type="match status" value="1"/>
</dbReference>
<dbReference type="InterPro" id="IPR020811">
    <property type="entry name" value="Enolase_N"/>
</dbReference>
<dbReference type="Gene3D" id="3.30.390.10">
    <property type="entry name" value="Enolase-like, N-terminal domain"/>
    <property type="match status" value="1"/>
</dbReference>
<dbReference type="InterPro" id="IPR020810">
    <property type="entry name" value="Enolase_C"/>
</dbReference>
<dbReference type="InterPro" id="IPR036849">
    <property type="entry name" value="Enolase-like_C_sf"/>
</dbReference>
<organism evidence="11">
    <name type="scientific">Ostreococcus sp. 'lucimarinus'</name>
    <dbReference type="NCBI Taxonomy" id="242159"/>
    <lineage>
        <taxon>Eukaryota</taxon>
        <taxon>Viridiplantae</taxon>
        <taxon>Chlorophyta</taxon>
        <taxon>Mamiellophyceae</taxon>
        <taxon>Mamiellales</taxon>
        <taxon>Bathycoccaceae</taxon>
        <taxon>Ostreococcus</taxon>
    </lineage>
</organism>
<dbReference type="PANTHER" id="PTHR11902">
    <property type="entry name" value="ENOLASE"/>
    <property type="match status" value="1"/>
</dbReference>
<dbReference type="UniPathway" id="UPA00109">
    <property type="reaction ID" value="UER00187"/>
</dbReference>
<name>A0A7R9XR27_9CHLO</name>
<dbReference type="SMART" id="SM01193">
    <property type="entry name" value="Enolase_N"/>
    <property type="match status" value="1"/>
</dbReference>
<evidence type="ECO:0000256" key="5">
    <source>
        <dbReference type="ARBA" id="ARBA00022842"/>
    </source>
</evidence>
<dbReference type="SFLD" id="SFLDF00002">
    <property type="entry name" value="enolase"/>
    <property type="match status" value="1"/>
</dbReference>
<dbReference type="AlphaFoldDB" id="A0A7R9XR27"/>
<reference evidence="11" key="1">
    <citation type="submission" date="2021-01" db="EMBL/GenBank/DDBJ databases">
        <authorList>
            <person name="Corre E."/>
            <person name="Pelletier E."/>
            <person name="Niang G."/>
            <person name="Scheremetjew M."/>
            <person name="Finn R."/>
            <person name="Kale V."/>
            <person name="Holt S."/>
            <person name="Cochrane G."/>
            <person name="Meng A."/>
            <person name="Brown T."/>
            <person name="Cohen L."/>
        </authorList>
    </citation>
    <scope>NUCLEOTIDE SEQUENCE</scope>
    <source>
        <strain evidence="11">Clade-A-BCC118000</strain>
    </source>
</reference>
<dbReference type="GO" id="GO:0000287">
    <property type="term" value="F:magnesium ion binding"/>
    <property type="evidence" value="ECO:0007669"/>
    <property type="project" value="InterPro"/>
</dbReference>
<dbReference type="InterPro" id="IPR020809">
    <property type="entry name" value="Enolase_CS"/>
</dbReference>
<dbReference type="GO" id="GO:0004634">
    <property type="term" value="F:phosphopyruvate hydratase activity"/>
    <property type="evidence" value="ECO:0007669"/>
    <property type="project" value="UniProtKB-EC"/>
</dbReference>
<keyword evidence="7" id="KW-0456">Lyase</keyword>
<dbReference type="Pfam" id="PF00113">
    <property type="entry name" value="Enolase_C"/>
    <property type="match status" value="1"/>
</dbReference>
<dbReference type="SUPFAM" id="SSF54826">
    <property type="entry name" value="Enolase N-terminal domain-like"/>
    <property type="match status" value="1"/>
</dbReference>
<evidence type="ECO:0000256" key="1">
    <source>
        <dbReference type="ARBA" id="ARBA00001946"/>
    </source>
</evidence>
<dbReference type="EMBL" id="HBDX01004867">
    <property type="protein sequence ID" value="CAD8223466.1"/>
    <property type="molecule type" value="Transcribed_RNA"/>
</dbReference>
<dbReference type="SFLD" id="SFLDG00178">
    <property type="entry name" value="enolase"/>
    <property type="match status" value="1"/>
</dbReference>
<evidence type="ECO:0000256" key="8">
    <source>
        <dbReference type="SAM" id="MobiDB-lite"/>
    </source>
</evidence>
<dbReference type="InterPro" id="IPR029017">
    <property type="entry name" value="Enolase-like_N"/>
</dbReference>
<proteinExistence type="inferred from homology"/>
<evidence type="ECO:0000259" key="10">
    <source>
        <dbReference type="SMART" id="SM01193"/>
    </source>
</evidence>
<dbReference type="EC" id="4.2.1.11" evidence="4"/>
<evidence type="ECO:0000313" key="11">
    <source>
        <dbReference type="EMBL" id="CAD8223466.1"/>
    </source>
</evidence>
<comment type="pathway">
    <text evidence="2">Carbohydrate degradation; glycolysis; pyruvate from D-glyceraldehyde 3-phosphate: step 4/5.</text>
</comment>
<dbReference type="SFLD" id="SFLDS00001">
    <property type="entry name" value="Enolase"/>
    <property type="match status" value="1"/>
</dbReference>
<keyword evidence="6" id="KW-0324">Glycolysis</keyword>
<dbReference type="GO" id="GO:0006096">
    <property type="term" value="P:glycolytic process"/>
    <property type="evidence" value="ECO:0007669"/>
    <property type="project" value="UniProtKB-UniPathway"/>
</dbReference>
<dbReference type="Gene3D" id="3.20.20.120">
    <property type="entry name" value="Enolase-like C-terminal domain"/>
    <property type="match status" value="1"/>
</dbReference>
<dbReference type="PRINTS" id="PR00148">
    <property type="entry name" value="ENOLASE"/>
</dbReference>
<evidence type="ECO:0000256" key="7">
    <source>
        <dbReference type="ARBA" id="ARBA00023239"/>
    </source>
</evidence>
<gene>
    <name evidence="11" type="ORF">OLUC0939_LOCUS4190</name>
</gene>
<comment type="similarity">
    <text evidence="3">Belongs to the enolase family.</text>
</comment>
<accession>A0A7R9XR27</accession>
<dbReference type="HAMAP" id="MF_00318">
    <property type="entry name" value="Enolase"/>
    <property type="match status" value="1"/>
</dbReference>
<dbReference type="Pfam" id="PF03952">
    <property type="entry name" value="Enolase_N"/>
    <property type="match status" value="1"/>
</dbReference>
<evidence type="ECO:0000256" key="4">
    <source>
        <dbReference type="ARBA" id="ARBA00012058"/>
    </source>
</evidence>
<protein>
    <recommendedName>
        <fullName evidence="4">phosphopyruvate hydratase</fullName>
        <ecNumber evidence="4">4.2.1.11</ecNumber>
    </recommendedName>
</protein>
<dbReference type="CDD" id="cd22962">
    <property type="entry name" value="DD_AtENO3-like"/>
    <property type="match status" value="1"/>
</dbReference>
<dbReference type="FunFam" id="3.20.20.120:FF:000002">
    <property type="entry name" value="Enolase 1"/>
    <property type="match status" value="1"/>
</dbReference>
<dbReference type="SMART" id="SM01192">
    <property type="entry name" value="Enolase_C"/>
    <property type="match status" value="1"/>
</dbReference>
<feature type="region of interest" description="Disordered" evidence="8">
    <location>
        <begin position="1"/>
        <end position="38"/>
    </location>
</feature>
<evidence type="ECO:0000259" key="9">
    <source>
        <dbReference type="SMART" id="SM01192"/>
    </source>
</evidence>
<evidence type="ECO:0000256" key="6">
    <source>
        <dbReference type="ARBA" id="ARBA00023152"/>
    </source>
</evidence>
<dbReference type="InterPro" id="IPR000941">
    <property type="entry name" value="Enolase"/>
</dbReference>